<accession>A0ACC1Q2K2</accession>
<reference evidence="1" key="1">
    <citation type="submission" date="2022-08" db="EMBL/GenBank/DDBJ databases">
        <title>Genome Sequence of Pycnoporus sanguineus.</title>
        <authorList>
            <person name="Buettner E."/>
        </authorList>
    </citation>
    <scope>NUCLEOTIDE SEQUENCE</scope>
    <source>
        <strain evidence="1">CG-C14</strain>
    </source>
</reference>
<comment type="caution">
    <text evidence="1">The sequence shown here is derived from an EMBL/GenBank/DDBJ whole genome shotgun (WGS) entry which is preliminary data.</text>
</comment>
<name>A0ACC1Q2K2_9APHY</name>
<sequence length="125" mass="13966">MTGRPKTGQEHAEIIKANMQHMRDVYDVQPVVMVTDGGPDGKGARDLLCASLPWLMTIVCWGHQSQLLVSDYLTFSVYSDAMTLALDIVQWFNNHSDALELLHHAQKFATSNDKSTRSSSITLIF</sequence>
<organism evidence="1 2">
    <name type="scientific">Trametes sanguinea</name>
    <dbReference type="NCBI Taxonomy" id="158606"/>
    <lineage>
        <taxon>Eukaryota</taxon>
        <taxon>Fungi</taxon>
        <taxon>Dikarya</taxon>
        <taxon>Basidiomycota</taxon>
        <taxon>Agaricomycotina</taxon>
        <taxon>Agaricomycetes</taxon>
        <taxon>Polyporales</taxon>
        <taxon>Polyporaceae</taxon>
        <taxon>Trametes</taxon>
    </lineage>
</organism>
<evidence type="ECO:0000313" key="2">
    <source>
        <dbReference type="Proteomes" id="UP001144978"/>
    </source>
</evidence>
<dbReference type="EMBL" id="JANSHE010000815">
    <property type="protein sequence ID" value="KAJ3006822.1"/>
    <property type="molecule type" value="Genomic_DNA"/>
</dbReference>
<protein>
    <submittedName>
        <fullName evidence="1">Uncharacterized protein</fullName>
    </submittedName>
</protein>
<proteinExistence type="predicted"/>
<evidence type="ECO:0000313" key="1">
    <source>
        <dbReference type="EMBL" id="KAJ3006822.1"/>
    </source>
</evidence>
<gene>
    <name evidence="1" type="ORF">NUW54_g3791</name>
</gene>
<dbReference type="Proteomes" id="UP001144978">
    <property type="component" value="Unassembled WGS sequence"/>
</dbReference>
<keyword evidence="2" id="KW-1185">Reference proteome</keyword>